<feature type="domain" description="Major facilitator superfamily (MFS) profile" evidence="16">
    <location>
        <begin position="17"/>
        <end position="460"/>
    </location>
</feature>
<evidence type="ECO:0000313" key="18">
    <source>
        <dbReference type="Proteomes" id="UP000694397"/>
    </source>
</evidence>
<feature type="transmembrane region" description="Helical" evidence="15">
    <location>
        <begin position="65"/>
        <end position="86"/>
    </location>
</feature>
<dbReference type="PRINTS" id="PR00171">
    <property type="entry name" value="SUGRTRNSPORT"/>
</dbReference>
<protein>
    <recommendedName>
        <fullName evidence="5">Solute carrier family 2, facilitated glucose transporter member 5</fullName>
    </recommendedName>
    <alternativeName>
        <fullName evidence="13">Fructose transporter</fullName>
    </alternativeName>
    <alternativeName>
        <fullName evidence="12">Glucose transporter type 5, small intestine</fullName>
    </alternativeName>
</protein>
<dbReference type="NCBIfam" id="TIGR00879">
    <property type="entry name" value="SP"/>
    <property type="match status" value="1"/>
</dbReference>
<dbReference type="GO" id="GO:0046323">
    <property type="term" value="P:D-glucose import"/>
    <property type="evidence" value="ECO:0007669"/>
    <property type="project" value="TreeGrafter"/>
</dbReference>
<dbReference type="PROSITE" id="PS50850">
    <property type="entry name" value="MFS"/>
    <property type="match status" value="1"/>
</dbReference>
<reference evidence="17" key="3">
    <citation type="submission" date="2025-09" db="UniProtKB">
        <authorList>
            <consortium name="Ensembl"/>
        </authorList>
    </citation>
    <scope>IDENTIFICATION</scope>
</reference>
<gene>
    <name evidence="17" type="primary">slc2a11l</name>
</gene>
<comment type="catalytic activity">
    <reaction evidence="1">
        <text>D-fructose(out) = D-fructose(in)</text>
        <dbReference type="Rhea" id="RHEA:60372"/>
        <dbReference type="ChEBI" id="CHEBI:37721"/>
    </reaction>
</comment>
<dbReference type="GO" id="GO:0055056">
    <property type="term" value="F:D-glucose transmembrane transporter activity"/>
    <property type="evidence" value="ECO:0007669"/>
    <property type="project" value="TreeGrafter"/>
</dbReference>
<evidence type="ECO:0000256" key="6">
    <source>
        <dbReference type="ARBA" id="ARBA00022448"/>
    </source>
</evidence>
<evidence type="ECO:0000256" key="4">
    <source>
        <dbReference type="ARBA" id="ARBA00007004"/>
    </source>
</evidence>
<feature type="transmembrane region" description="Helical" evidence="15">
    <location>
        <begin position="339"/>
        <end position="361"/>
    </location>
</feature>
<dbReference type="GO" id="GO:0042383">
    <property type="term" value="C:sarcolemma"/>
    <property type="evidence" value="ECO:0007669"/>
    <property type="project" value="UniProtKB-SubCell"/>
</dbReference>
<dbReference type="GO" id="GO:1990539">
    <property type="term" value="P:fructose import across plasma membrane"/>
    <property type="evidence" value="ECO:0007669"/>
    <property type="project" value="UniProtKB-ARBA"/>
</dbReference>
<dbReference type="InterPro" id="IPR045263">
    <property type="entry name" value="GLUT"/>
</dbReference>
<evidence type="ECO:0000256" key="9">
    <source>
        <dbReference type="ARBA" id="ARBA00022692"/>
    </source>
</evidence>
<dbReference type="InterPro" id="IPR005829">
    <property type="entry name" value="Sugar_transporter_CS"/>
</dbReference>
<evidence type="ECO:0000256" key="13">
    <source>
        <dbReference type="ARBA" id="ARBA00031099"/>
    </source>
</evidence>
<dbReference type="InterPro" id="IPR003663">
    <property type="entry name" value="Sugar/inositol_transpt"/>
</dbReference>
<sequence length="499" mass="55673">ITGTMAQAKRPMLFAVMLLAGIGGTFQYGFNVAALSSPSLFIKDLVNKTCQERYGLFLEPQSLTLIWSFIVSVFCLGGVIGAFFSGRLIVTYGRKKTLLLNNFVAIAGSIFMLVSKTATSFEMIIVGRLLYGINAGIGFTSHALYVMECSPKRLRGLMGASVSFFIAFGRFFAQLLGFREFLGTEECWPWLVGFSGLIGTLQLVTLPLMPESPQYLLLDLGDHKGCEKAMQQLWGKHSYALELEELLLQKARIQKVRPTSPMELVRDRTVRWQLLAIIVLYFSLQMSGINVVYLYSFDVFRTAGLQPSQMRYATLGTSICEVMTSMTCAMVIESAGRRPLLIGGYLAMGTVLGLLTISLLLQNFAFWMPYCSMVLIFMYIFIFGCGPGGVTASLPGEIFTQEYKASAFTVGCCLSWFGLFIIGMIFPLIAENLGEYCFIIFIVFCIIAVCFVWFHIPETKNRSTLEIMDDFQRMHKIAGTKQAAQLAVDEFWTLKTTKL</sequence>
<feature type="transmembrane region" description="Helical" evidence="15">
    <location>
        <begin position="367"/>
        <end position="386"/>
    </location>
</feature>
<evidence type="ECO:0000259" key="16">
    <source>
        <dbReference type="PROSITE" id="PS50850"/>
    </source>
</evidence>
<dbReference type="InterPro" id="IPR036259">
    <property type="entry name" value="MFS_trans_sf"/>
</dbReference>
<dbReference type="InterPro" id="IPR020846">
    <property type="entry name" value="MFS_dom"/>
</dbReference>
<evidence type="ECO:0000256" key="8">
    <source>
        <dbReference type="ARBA" id="ARBA00022597"/>
    </source>
</evidence>
<organism evidence="17 18">
    <name type="scientific">Scleropages formosus</name>
    <name type="common">Asian bonytongue</name>
    <name type="synonym">Osteoglossum formosum</name>
    <dbReference type="NCBI Taxonomy" id="113540"/>
    <lineage>
        <taxon>Eukaryota</taxon>
        <taxon>Metazoa</taxon>
        <taxon>Chordata</taxon>
        <taxon>Craniata</taxon>
        <taxon>Vertebrata</taxon>
        <taxon>Euteleostomi</taxon>
        <taxon>Actinopterygii</taxon>
        <taxon>Neopterygii</taxon>
        <taxon>Teleostei</taxon>
        <taxon>Osteoglossocephala</taxon>
        <taxon>Osteoglossomorpha</taxon>
        <taxon>Osteoglossiformes</taxon>
        <taxon>Osteoglossidae</taxon>
        <taxon>Scleropages</taxon>
    </lineage>
</organism>
<dbReference type="Gene3D" id="1.20.1250.20">
    <property type="entry name" value="MFS general substrate transporter like domains"/>
    <property type="match status" value="1"/>
</dbReference>
<evidence type="ECO:0000256" key="14">
    <source>
        <dbReference type="RuleBase" id="RU003346"/>
    </source>
</evidence>
<accession>A0A8C9RX46</accession>
<dbReference type="AlphaFoldDB" id="A0A8C9RX46"/>
<keyword evidence="7" id="KW-1003">Cell membrane</keyword>
<evidence type="ECO:0000313" key="17">
    <source>
        <dbReference type="Ensembl" id="ENSSFOP00015025489.1"/>
    </source>
</evidence>
<feature type="transmembrane region" description="Helical" evidence="15">
    <location>
        <begin position="274"/>
        <end position="295"/>
    </location>
</feature>
<evidence type="ECO:0000256" key="11">
    <source>
        <dbReference type="ARBA" id="ARBA00023136"/>
    </source>
</evidence>
<evidence type="ECO:0000256" key="10">
    <source>
        <dbReference type="ARBA" id="ARBA00022989"/>
    </source>
</evidence>
<dbReference type="OrthoDB" id="4540492at2759"/>
<dbReference type="GO" id="GO:0005353">
    <property type="term" value="F:fructose transmembrane transporter activity"/>
    <property type="evidence" value="ECO:0007669"/>
    <property type="project" value="UniProtKB-ARBA"/>
</dbReference>
<feature type="transmembrane region" description="Helical" evidence="15">
    <location>
        <begin position="436"/>
        <end position="456"/>
    </location>
</feature>
<evidence type="ECO:0000256" key="7">
    <source>
        <dbReference type="ARBA" id="ARBA00022475"/>
    </source>
</evidence>
<evidence type="ECO:0000256" key="5">
    <source>
        <dbReference type="ARBA" id="ARBA00015973"/>
    </source>
</evidence>
<dbReference type="FunFam" id="1.20.1250.20:FF:001511">
    <property type="entry name" value="Solute carrier family 2, facilitated glucose transporter member 5"/>
    <property type="match status" value="1"/>
</dbReference>
<evidence type="ECO:0000256" key="3">
    <source>
        <dbReference type="ARBA" id="ARBA00004651"/>
    </source>
</evidence>
<evidence type="ECO:0000256" key="2">
    <source>
        <dbReference type="ARBA" id="ARBA00004135"/>
    </source>
</evidence>
<dbReference type="PANTHER" id="PTHR23503:SF54">
    <property type="entry name" value="MAJOR FACILITATOR SUPERFAMILY (MFS) PROFILE DOMAIN-CONTAINING PROTEIN"/>
    <property type="match status" value="1"/>
</dbReference>
<dbReference type="Pfam" id="PF00083">
    <property type="entry name" value="Sugar_tr"/>
    <property type="match status" value="1"/>
</dbReference>
<dbReference type="InterPro" id="IPR005828">
    <property type="entry name" value="MFS_sugar_transport-like"/>
</dbReference>
<feature type="transmembrane region" description="Helical" evidence="15">
    <location>
        <begin position="124"/>
        <end position="145"/>
    </location>
</feature>
<dbReference type="GO" id="GO:0070837">
    <property type="term" value="P:dehydroascorbic acid transport"/>
    <property type="evidence" value="ECO:0007669"/>
    <property type="project" value="TreeGrafter"/>
</dbReference>
<comment type="similarity">
    <text evidence="4">Belongs to the major facilitator superfamily. Sugar transporter (TC 2.A.1.1) family. Glucose transporter subfamily.</text>
</comment>
<dbReference type="PROSITE" id="PS00217">
    <property type="entry name" value="SUGAR_TRANSPORT_2"/>
    <property type="match status" value="1"/>
</dbReference>
<dbReference type="SUPFAM" id="SSF103473">
    <property type="entry name" value="MFS general substrate transporter"/>
    <property type="match status" value="1"/>
</dbReference>
<evidence type="ECO:0000256" key="1">
    <source>
        <dbReference type="ARBA" id="ARBA00000590"/>
    </source>
</evidence>
<dbReference type="PANTHER" id="PTHR23503">
    <property type="entry name" value="SOLUTE CARRIER FAMILY 2"/>
    <property type="match status" value="1"/>
</dbReference>
<feature type="transmembrane region" description="Helical" evidence="15">
    <location>
        <begin position="98"/>
        <end position="118"/>
    </location>
</feature>
<feature type="transmembrane region" description="Helical" evidence="15">
    <location>
        <begin position="157"/>
        <end position="176"/>
    </location>
</feature>
<proteinExistence type="inferred from homology"/>
<feature type="transmembrane region" description="Helical" evidence="15">
    <location>
        <begin position="315"/>
        <end position="332"/>
    </location>
</feature>
<keyword evidence="10 15" id="KW-1133">Transmembrane helix</keyword>
<evidence type="ECO:0000256" key="15">
    <source>
        <dbReference type="SAM" id="Phobius"/>
    </source>
</evidence>
<keyword evidence="18" id="KW-1185">Reference proteome</keyword>
<feature type="transmembrane region" description="Helical" evidence="15">
    <location>
        <begin position="12"/>
        <end position="30"/>
    </location>
</feature>
<feature type="transmembrane region" description="Helical" evidence="15">
    <location>
        <begin position="407"/>
        <end position="430"/>
    </location>
</feature>
<name>A0A8C9RX46_SCLFO</name>
<dbReference type="GeneTree" id="ENSGT00940000166787"/>
<keyword evidence="8" id="KW-0762">Sugar transport</keyword>
<dbReference type="Ensembl" id="ENSSFOT00015025770.2">
    <property type="protein sequence ID" value="ENSSFOP00015025489.1"/>
    <property type="gene ID" value="ENSSFOG00015016375.2"/>
</dbReference>
<comment type="subcellular location">
    <subcellularLocation>
        <location evidence="2">Cell membrane</location>
        <location evidence="2">Sarcolemma</location>
    </subcellularLocation>
    <subcellularLocation>
        <location evidence="3">Cell membrane</location>
        <topology evidence="3">Multi-pass membrane protein</topology>
    </subcellularLocation>
</comment>
<dbReference type="Proteomes" id="UP000694397">
    <property type="component" value="Chromosome 6"/>
</dbReference>
<keyword evidence="6 14" id="KW-0813">Transport</keyword>
<keyword evidence="11 15" id="KW-0472">Membrane</keyword>
<evidence type="ECO:0000256" key="12">
    <source>
        <dbReference type="ARBA" id="ARBA00029961"/>
    </source>
</evidence>
<keyword evidence="9 15" id="KW-0812">Transmembrane</keyword>
<reference evidence="17" key="2">
    <citation type="submission" date="2025-08" db="UniProtKB">
        <authorList>
            <consortium name="Ensembl"/>
        </authorList>
    </citation>
    <scope>IDENTIFICATION</scope>
</reference>
<reference evidence="17 18" key="1">
    <citation type="submission" date="2019-04" db="EMBL/GenBank/DDBJ databases">
        <authorList>
            <consortium name="Wellcome Sanger Institute Data Sharing"/>
        </authorList>
    </citation>
    <scope>NUCLEOTIDE SEQUENCE [LARGE SCALE GENOMIC DNA]</scope>
</reference>
<feature type="transmembrane region" description="Helical" evidence="15">
    <location>
        <begin position="188"/>
        <end position="209"/>
    </location>
</feature>